<evidence type="ECO:0000313" key="3">
    <source>
        <dbReference type="Proteomes" id="UP000596660"/>
    </source>
</evidence>
<dbReference type="PANTHER" id="PTHR31286">
    <property type="entry name" value="GLYCINE-RICH CELL WALL STRUCTURAL PROTEIN 1.8-LIKE"/>
    <property type="match status" value="1"/>
</dbReference>
<dbReference type="EnsemblPlants" id="AUR62013503-RA">
    <property type="protein sequence ID" value="AUR62013503-RA:cds"/>
    <property type="gene ID" value="AUR62013503"/>
</dbReference>
<evidence type="ECO:0000313" key="2">
    <source>
        <dbReference type="EnsemblPlants" id="AUR62013503-RA:cds"/>
    </source>
</evidence>
<feature type="region of interest" description="Disordered" evidence="1">
    <location>
        <begin position="320"/>
        <end position="339"/>
    </location>
</feature>
<reference evidence="2" key="2">
    <citation type="submission" date="2021-03" db="UniProtKB">
        <authorList>
            <consortium name="EnsemblPlants"/>
        </authorList>
    </citation>
    <scope>IDENTIFICATION</scope>
</reference>
<proteinExistence type="predicted"/>
<accession>A0A803LHQ6</accession>
<dbReference type="InterPro" id="IPR040256">
    <property type="entry name" value="At4g02000-like"/>
</dbReference>
<reference evidence="2" key="1">
    <citation type="journal article" date="2017" name="Nature">
        <title>The genome of Chenopodium quinoa.</title>
        <authorList>
            <person name="Jarvis D.E."/>
            <person name="Ho Y.S."/>
            <person name="Lightfoot D.J."/>
            <person name="Schmoeckel S.M."/>
            <person name="Li B."/>
            <person name="Borm T.J.A."/>
            <person name="Ohyanagi H."/>
            <person name="Mineta K."/>
            <person name="Michell C.T."/>
            <person name="Saber N."/>
            <person name="Kharbatia N.M."/>
            <person name="Rupper R.R."/>
            <person name="Sharp A.R."/>
            <person name="Dally N."/>
            <person name="Boughton B.A."/>
            <person name="Woo Y.H."/>
            <person name="Gao G."/>
            <person name="Schijlen E.G.W.M."/>
            <person name="Guo X."/>
            <person name="Momin A.A."/>
            <person name="Negrao S."/>
            <person name="Al-Babili S."/>
            <person name="Gehring C."/>
            <person name="Roessner U."/>
            <person name="Jung C."/>
            <person name="Murphy K."/>
            <person name="Arold S.T."/>
            <person name="Gojobori T."/>
            <person name="van der Linden C.G."/>
            <person name="van Loo E.N."/>
            <person name="Jellen E.N."/>
            <person name="Maughan P.J."/>
            <person name="Tester M."/>
        </authorList>
    </citation>
    <scope>NUCLEOTIDE SEQUENCE [LARGE SCALE GENOMIC DNA]</scope>
    <source>
        <strain evidence="2">cv. PI 614886</strain>
    </source>
</reference>
<evidence type="ECO:0000256" key="1">
    <source>
        <dbReference type="SAM" id="MobiDB-lite"/>
    </source>
</evidence>
<dbReference type="Gramene" id="AUR62013503-RA">
    <property type="protein sequence ID" value="AUR62013503-RA:cds"/>
    <property type="gene ID" value="AUR62013503"/>
</dbReference>
<dbReference type="Proteomes" id="UP000596660">
    <property type="component" value="Unplaced"/>
</dbReference>
<keyword evidence="3" id="KW-1185">Reference proteome</keyword>
<feature type="region of interest" description="Disordered" evidence="1">
    <location>
        <begin position="252"/>
        <end position="274"/>
    </location>
</feature>
<dbReference type="PANTHER" id="PTHR31286:SF99">
    <property type="entry name" value="DUF4283 DOMAIN-CONTAINING PROTEIN"/>
    <property type="match status" value="1"/>
</dbReference>
<evidence type="ECO:0008006" key="4">
    <source>
        <dbReference type="Google" id="ProtNLM"/>
    </source>
</evidence>
<name>A0A803LHQ6_CHEQI</name>
<protein>
    <recommendedName>
        <fullName evidence="4">DUF4283 domain-containing protein</fullName>
    </recommendedName>
</protein>
<dbReference type="AlphaFoldDB" id="A0A803LHQ6"/>
<organism evidence="2 3">
    <name type="scientific">Chenopodium quinoa</name>
    <name type="common">Quinoa</name>
    <dbReference type="NCBI Taxonomy" id="63459"/>
    <lineage>
        <taxon>Eukaryota</taxon>
        <taxon>Viridiplantae</taxon>
        <taxon>Streptophyta</taxon>
        <taxon>Embryophyta</taxon>
        <taxon>Tracheophyta</taxon>
        <taxon>Spermatophyta</taxon>
        <taxon>Magnoliopsida</taxon>
        <taxon>eudicotyledons</taxon>
        <taxon>Gunneridae</taxon>
        <taxon>Pentapetalae</taxon>
        <taxon>Caryophyllales</taxon>
        <taxon>Chenopodiaceae</taxon>
        <taxon>Chenopodioideae</taxon>
        <taxon>Atripliceae</taxon>
        <taxon>Chenopodium</taxon>
    </lineage>
</organism>
<sequence>MSPPSPLPLILQVIRSSLISPLLPVALRRRPSSQNPSNLPSLPLIPKSFKSALSSPHPSASFSFSSVSASSLAASSPPAEFLAESQLFLPLEVDRCVSLCSSWNFSLIGKVIEDVQATLERGPWKIGGFPLFLKLWEPGFKPSNAVIGSAVLWVTLPELPIEFYDKEILMGIGNSLEKLVKIDVKTLERDRVRFARLLVQVNISKPAPSAIWIGKFLEPIQIQEASRFCKSCKEYGHWSMECLITLAKNKKPQVPGKDKLSSQDNEGWTQVVGKSKLKPSQVAATGDGYQSGQSTLRWVEKRKQNLSPIGRQFSVFAGSHSLSPESSPPSSSLSSPTSLSSIPFSANPFQSLSSDPNPASHDGLQLCNLQPVPFPRLFSPIKKPRPISIFNPNQHSEPISISFVDPPSPQEIYPTWNTHVVDLTPPEMGISDLNPNLIQFMMETQQWDEVNIVPREVLRQCILNPLQVPAEWLEMKMLTSQGDLIPAHLPNVADLVFLSEEVKQFFFWRMDQMMFLAVKIETRNWTNVMKLIHTRKRERQIQLTVGWEFVGVNELERSINLSLEPRHYILFDQTTGQDREFLRIARISFSRNIRLLIQQHQPHLIVISEVRVSRSDTEKIVRKLPYDEWLMVEPTGFSGGIAILWRSNAVSFETTRMTDQGIHGILQFTWTNKRKIGPIFERLDKAWSNLEWISLFPSGHLKILPRLTSDHCPILLCLYERMGFQAPKPFRFEPM</sequence>